<proteinExistence type="predicted"/>
<dbReference type="RefSeq" id="WP_187428533.1">
    <property type="nucleotide sequence ID" value="NZ_CP143423.1"/>
</dbReference>
<name>A0ABZ2BZG8_9RHOB</name>
<organism evidence="2 3">
    <name type="scientific">Roseobacter fucihabitans</name>
    <dbReference type="NCBI Taxonomy" id="1537242"/>
    <lineage>
        <taxon>Bacteria</taxon>
        <taxon>Pseudomonadati</taxon>
        <taxon>Pseudomonadota</taxon>
        <taxon>Alphaproteobacteria</taxon>
        <taxon>Rhodobacterales</taxon>
        <taxon>Roseobacteraceae</taxon>
        <taxon>Roseobacter</taxon>
    </lineage>
</organism>
<feature type="domain" description="General stress protein FMN-binding split barrel" evidence="1">
    <location>
        <begin position="17"/>
        <end position="123"/>
    </location>
</feature>
<dbReference type="PANTHER" id="PTHR34818:SF1">
    <property type="entry name" value="PROTEIN BLI-3"/>
    <property type="match status" value="1"/>
</dbReference>
<sequence length="167" mass="18391">MKTEDAGTPRWPHSIDADNRTIHFVTDSDSAKIYVLNADNDLALSFPDTDKMLFASVSGKSIVSWGRQLIHKLWRPYCDVFFGGGPGNADVAVIQVLPTQAEYWDNDKGKVAMAVAMTKAYFSDGGPDLGENAEDQLRLVGIYCSVRAATTLVGQQRNGRITFRCRS</sequence>
<accession>A0ABZ2BZG8</accession>
<dbReference type="Proteomes" id="UP001318682">
    <property type="component" value="Chromosome"/>
</dbReference>
<dbReference type="PANTHER" id="PTHR34818">
    <property type="entry name" value="PROTEIN BLI-3"/>
    <property type="match status" value="1"/>
</dbReference>
<dbReference type="InterPro" id="IPR052917">
    <property type="entry name" value="Stress-Dev_Protein"/>
</dbReference>
<protein>
    <recommendedName>
        <fullName evidence="1">General stress protein FMN-binding split barrel domain-containing protein</fullName>
    </recommendedName>
</protein>
<evidence type="ECO:0000313" key="2">
    <source>
        <dbReference type="EMBL" id="WVX51363.1"/>
    </source>
</evidence>
<dbReference type="InterPro" id="IPR038725">
    <property type="entry name" value="YdaG_split_barrel_FMN-bd"/>
</dbReference>
<gene>
    <name evidence="2" type="ORF">ROLI_044640</name>
</gene>
<keyword evidence="3" id="KW-1185">Reference proteome</keyword>
<evidence type="ECO:0000259" key="1">
    <source>
        <dbReference type="Pfam" id="PF16242"/>
    </source>
</evidence>
<dbReference type="Pfam" id="PF16242">
    <property type="entry name" value="Pyrid_ox_like"/>
    <property type="match status" value="1"/>
</dbReference>
<dbReference type="InterPro" id="IPR012349">
    <property type="entry name" value="Split_barrel_FMN-bd"/>
</dbReference>
<reference evidence="3" key="1">
    <citation type="submission" date="2024-01" db="EMBL/GenBank/DDBJ databases">
        <title>Roseobacter fucihabitans sp. nov., isolated from the brown alga Fucus spiralis.</title>
        <authorList>
            <person name="Hahnke S."/>
            <person name="Berger M."/>
            <person name="Schlingloff A."/>
            <person name="Athale I."/>
            <person name="Neumann-Schaal M."/>
            <person name="Adenaya A."/>
            <person name="Poehlein A."/>
            <person name="Daniel R."/>
            <person name="Pertersen J."/>
            <person name="Brinkhoff T."/>
        </authorList>
    </citation>
    <scope>NUCLEOTIDE SEQUENCE [LARGE SCALE GENOMIC DNA]</scope>
    <source>
        <strain evidence="3">B14</strain>
    </source>
</reference>
<dbReference type="EMBL" id="CP143423">
    <property type="protein sequence ID" value="WVX51363.1"/>
    <property type="molecule type" value="Genomic_DNA"/>
</dbReference>
<dbReference type="SUPFAM" id="SSF50475">
    <property type="entry name" value="FMN-binding split barrel"/>
    <property type="match status" value="1"/>
</dbReference>
<evidence type="ECO:0000313" key="3">
    <source>
        <dbReference type="Proteomes" id="UP001318682"/>
    </source>
</evidence>
<dbReference type="Gene3D" id="2.30.110.10">
    <property type="entry name" value="Electron Transport, Fmn-binding Protein, Chain A"/>
    <property type="match status" value="1"/>
</dbReference>